<dbReference type="InterPro" id="IPR011047">
    <property type="entry name" value="Quinoprotein_ADH-like_sf"/>
</dbReference>
<dbReference type="InParanoid" id="A0A0G4GWY3"/>
<evidence type="ECO:0000313" key="3">
    <source>
        <dbReference type="Proteomes" id="UP000041254"/>
    </source>
</evidence>
<evidence type="ECO:0000313" key="2">
    <source>
        <dbReference type="EMBL" id="CEM35479.1"/>
    </source>
</evidence>
<organism evidence="2 3">
    <name type="scientific">Vitrella brassicaformis (strain CCMP3155)</name>
    <dbReference type="NCBI Taxonomy" id="1169540"/>
    <lineage>
        <taxon>Eukaryota</taxon>
        <taxon>Sar</taxon>
        <taxon>Alveolata</taxon>
        <taxon>Colpodellida</taxon>
        <taxon>Vitrellaceae</taxon>
        <taxon>Vitrella</taxon>
    </lineage>
</organism>
<name>A0A0G4GWY3_VITBC</name>
<feature type="compositionally biased region" description="Basic and acidic residues" evidence="1">
    <location>
        <begin position="869"/>
        <end position="885"/>
    </location>
</feature>
<dbReference type="AlphaFoldDB" id="A0A0G4GWY3"/>
<dbReference type="Gene3D" id="2.130.10.10">
    <property type="entry name" value="YVTN repeat-like/Quinoprotein amine dehydrogenase"/>
    <property type="match status" value="1"/>
</dbReference>
<dbReference type="EMBL" id="CDMY01000856">
    <property type="protein sequence ID" value="CEM35479.1"/>
    <property type="molecule type" value="Genomic_DNA"/>
</dbReference>
<feature type="region of interest" description="Disordered" evidence="1">
    <location>
        <begin position="551"/>
        <end position="572"/>
    </location>
</feature>
<proteinExistence type="predicted"/>
<dbReference type="Proteomes" id="UP000041254">
    <property type="component" value="Unassembled WGS sequence"/>
</dbReference>
<dbReference type="InterPro" id="IPR015943">
    <property type="entry name" value="WD40/YVTN_repeat-like_dom_sf"/>
</dbReference>
<dbReference type="VEuPathDB" id="CryptoDB:Vbra_22872"/>
<evidence type="ECO:0000256" key="1">
    <source>
        <dbReference type="SAM" id="MobiDB-lite"/>
    </source>
</evidence>
<dbReference type="SUPFAM" id="SSF50998">
    <property type="entry name" value="Quinoprotein alcohol dehydrogenase-like"/>
    <property type="match status" value="1"/>
</dbReference>
<protein>
    <submittedName>
        <fullName evidence="2">Uncharacterized protein</fullName>
    </submittedName>
</protein>
<feature type="compositionally biased region" description="Basic and acidic residues" evidence="1">
    <location>
        <begin position="681"/>
        <end position="690"/>
    </location>
</feature>
<feature type="region of interest" description="Disordered" evidence="1">
    <location>
        <begin position="137"/>
        <end position="165"/>
    </location>
</feature>
<feature type="compositionally biased region" description="Polar residues" evidence="1">
    <location>
        <begin position="551"/>
        <end position="560"/>
    </location>
</feature>
<gene>
    <name evidence="2" type="ORF">Vbra_22872</name>
</gene>
<feature type="compositionally biased region" description="Low complexity" evidence="1">
    <location>
        <begin position="825"/>
        <end position="840"/>
    </location>
</feature>
<feature type="region of interest" description="Disordered" evidence="1">
    <location>
        <begin position="617"/>
        <end position="638"/>
    </location>
</feature>
<feature type="region of interest" description="Disordered" evidence="1">
    <location>
        <begin position="676"/>
        <end position="705"/>
    </location>
</feature>
<accession>A0A0G4GWY3</accession>
<feature type="region of interest" description="Disordered" evidence="1">
    <location>
        <begin position="270"/>
        <end position="318"/>
    </location>
</feature>
<reference evidence="2 3" key="1">
    <citation type="submission" date="2014-11" db="EMBL/GenBank/DDBJ databases">
        <authorList>
            <person name="Zhu J."/>
            <person name="Qi W."/>
            <person name="Song R."/>
        </authorList>
    </citation>
    <scope>NUCLEOTIDE SEQUENCE [LARGE SCALE GENOMIC DNA]</scope>
</reference>
<sequence length="915" mass="96035">MDPALTVDRLPQPYRLIQKVITAVLQNVDEGIEEIEKKRGAHENELSLPAWSQLLTVTGRFNAVAGPLLPSDWPVPASFGSGLPSLGRMCDWAVGGTSEGELCLIDMAIAPSPPGRLSPDSVASAVLERRPAFAVESSASVSSSAPPRTANADSPSGGEGTAAGEAEKSAVGGVWMIRTSNPSWLHAKGLPEGGWAEGGWTPPCVAVFPASKVPYFTTSEGLLLPEVTSELPVVCEARLSAGENNQLLVCESSTHQYWLFSLPLPDTPLQDRTLGGRGASSSPLSSTHRDAEPADLKAGSIADLGPSRETKPAETKPVATVTTPFAIVPDPTSSPEAPLSVHSHDSPFLSSPLPVYGSGTEEPVAGQAGQQNVFCVTNVHLLHPNRPPISDSCRRGGLRDGATRASPYIIVGALGRPLVFAFAVPPQQEDAASPLMLAVRERWTLTSPLSCPPLAGGNHFAVGLESGAPLIFDSETLALAAVGRRHYSRVTAMTFGPPGNRLLITAGTDAHVHGYASASGVLLFRLSFTPPGNPPPVIHVSAVFTTLASPTPSSSVNTHTAPLRLSPTENGENVPVQNLSVDSGEPSVARPIVVGLDARGEMRVIDVARGTKVCKYARSASRSTTNAPASSSEADLPAVDPFAFPSTSHRLRRLTPVVGRHGVCLATNIEELISRGKRAAKKADDKREEDGTSPESGEAPAEKRTEVAEACGPLCVYPLYGPLPKETPSSRTTGTTFAAGKTVTERGPLQFAAGPKAVTSRLKAVPSGTRGAKTARAAPSPVQVALTEANIRQIEAEQAGGKAAAARKWEETLQEAEKNAKFRSEPSSSTQVSTVSPDQSPSVALAGTMAGARSQSSVSFRKGGPSITHAEDARHTRKSGDGRGCRDFMRGLLNERGYREVNAKRLVDAFMQVNQ</sequence>
<keyword evidence="3" id="KW-1185">Reference proteome</keyword>
<feature type="region of interest" description="Disordered" evidence="1">
    <location>
        <begin position="816"/>
        <end position="885"/>
    </location>
</feature>
<feature type="compositionally biased region" description="Polar residues" evidence="1">
    <location>
        <begin position="620"/>
        <end position="633"/>
    </location>
</feature>